<sequence length="172" mass="20059">MPGGQNTHLTSNDTYYKNIIECFYQSNVCSHCRIRQLYINEQVIYLKRPSFNHFSGKKPSTELSEEDIVCKLYLQSYSVSPLTSPSVTLLTKTTGIPLHKEPRCRCIKNQKKEIPHHKIKKLDIFSANYICKKDEIIATLKKRELKICLSPLEEWVKTLFKMVCFTFQVHIS</sequence>
<dbReference type="SUPFAM" id="SSF54117">
    <property type="entry name" value="Interleukin 8-like chemokines"/>
    <property type="match status" value="1"/>
</dbReference>
<dbReference type="InterPro" id="IPR001089">
    <property type="entry name" value="Chemokine_CXC"/>
</dbReference>
<reference evidence="3" key="4">
    <citation type="submission" date="2025-08" db="UniProtKB">
        <authorList>
            <consortium name="Ensembl"/>
        </authorList>
    </citation>
    <scope>IDENTIFICATION</scope>
</reference>
<protein>
    <recommendedName>
        <fullName evidence="2">Chemokine interleukin-8-like domain-containing protein</fullName>
    </recommendedName>
</protein>
<dbReference type="PANTHER" id="PTHR12015">
    <property type="entry name" value="SMALL INDUCIBLE CYTOKINE A"/>
    <property type="match status" value="1"/>
</dbReference>
<dbReference type="SMART" id="SM00199">
    <property type="entry name" value="SCY"/>
    <property type="match status" value="1"/>
</dbReference>
<reference evidence="3" key="5">
    <citation type="submission" date="2025-09" db="UniProtKB">
        <authorList>
            <consortium name="Ensembl"/>
        </authorList>
    </citation>
    <scope>IDENTIFICATION</scope>
</reference>
<organism evidence="3 4">
    <name type="scientific">Electrophorus electricus</name>
    <name type="common">Electric eel</name>
    <name type="synonym">Gymnotus electricus</name>
    <dbReference type="NCBI Taxonomy" id="8005"/>
    <lineage>
        <taxon>Eukaryota</taxon>
        <taxon>Metazoa</taxon>
        <taxon>Chordata</taxon>
        <taxon>Craniata</taxon>
        <taxon>Vertebrata</taxon>
        <taxon>Euteleostomi</taxon>
        <taxon>Actinopterygii</taxon>
        <taxon>Neopterygii</taxon>
        <taxon>Teleostei</taxon>
        <taxon>Ostariophysi</taxon>
        <taxon>Gymnotiformes</taxon>
        <taxon>Gymnotoidei</taxon>
        <taxon>Gymnotidae</taxon>
        <taxon>Electrophorus</taxon>
    </lineage>
</organism>
<dbReference type="Proteomes" id="UP000314983">
    <property type="component" value="Chromosome 19"/>
</dbReference>
<feature type="domain" description="Chemokine interleukin-8-like" evidence="2">
    <location>
        <begin position="101"/>
        <end position="163"/>
    </location>
</feature>
<dbReference type="GO" id="GO:0005615">
    <property type="term" value="C:extracellular space"/>
    <property type="evidence" value="ECO:0007669"/>
    <property type="project" value="UniProtKB-KW"/>
</dbReference>
<evidence type="ECO:0000259" key="2">
    <source>
        <dbReference type="SMART" id="SM00199"/>
    </source>
</evidence>
<dbReference type="AlphaFoldDB" id="A0A4W4GB92"/>
<proteinExistence type="predicted"/>
<dbReference type="InterPro" id="IPR001811">
    <property type="entry name" value="Chemokine_IL8-like_dom"/>
</dbReference>
<reference evidence="4" key="2">
    <citation type="journal article" date="2017" name="Sci. Adv.">
        <title>A tail of two voltages: Proteomic comparison of the three electric organs of the electric eel.</title>
        <authorList>
            <person name="Traeger L.L."/>
            <person name="Sabat G."/>
            <person name="Barrett-Wilt G.A."/>
            <person name="Wells G.B."/>
            <person name="Sussman M.R."/>
        </authorList>
    </citation>
    <scope>NUCLEOTIDE SEQUENCE [LARGE SCALE GENOMIC DNA]</scope>
</reference>
<dbReference type="InterPro" id="IPR039809">
    <property type="entry name" value="Chemokine_b/g/d"/>
</dbReference>
<dbReference type="Ensembl" id="ENSEEET00000035207.2">
    <property type="protein sequence ID" value="ENSEEEP00000034800.2"/>
    <property type="gene ID" value="ENSEEEG00000016553.2"/>
</dbReference>
<dbReference type="GO" id="GO:0006955">
    <property type="term" value="P:immune response"/>
    <property type="evidence" value="ECO:0007669"/>
    <property type="project" value="InterPro"/>
</dbReference>
<evidence type="ECO:0000256" key="1">
    <source>
        <dbReference type="ARBA" id="ARBA00022514"/>
    </source>
</evidence>
<name>A0A4W4GB92_ELEEL</name>
<keyword evidence="4" id="KW-1185">Reference proteome</keyword>
<evidence type="ECO:0000313" key="3">
    <source>
        <dbReference type="Ensembl" id="ENSEEEP00000034800.2"/>
    </source>
</evidence>
<reference evidence="4" key="1">
    <citation type="journal article" date="2014" name="Science">
        <title>Nonhuman genetics. Genomic basis for the convergent evolution of electric organs.</title>
        <authorList>
            <person name="Gallant J.R."/>
            <person name="Traeger L.L."/>
            <person name="Volkening J.D."/>
            <person name="Moffett H."/>
            <person name="Chen P.H."/>
            <person name="Novina C.D."/>
            <person name="Phillips G.N.Jr."/>
            <person name="Anand R."/>
            <person name="Wells G.B."/>
            <person name="Pinch M."/>
            <person name="Guth R."/>
            <person name="Unguez G.A."/>
            <person name="Albert J.S."/>
            <person name="Zakon H.H."/>
            <person name="Samanta M.P."/>
            <person name="Sussman M.R."/>
        </authorList>
    </citation>
    <scope>NUCLEOTIDE SEQUENCE [LARGE SCALE GENOMIC DNA]</scope>
</reference>
<keyword evidence="1" id="KW-0202">Cytokine</keyword>
<reference evidence="3" key="3">
    <citation type="submission" date="2020-05" db="EMBL/GenBank/DDBJ databases">
        <title>Electrophorus electricus (electric eel) genome, fEleEle1, primary haplotype.</title>
        <authorList>
            <person name="Myers G."/>
            <person name="Meyer A."/>
            <person name="Fedrigo O."/>
            <person name="Formenti G."/>
            <person name="Rhie A."/>
            <person name="Tracey A."/>
            <person name="Sims Y."/>
            <person name="Jarvis E.D."/>
        </authorList>
    </citation>
    <scope>NUCLEOTIDE SEQUENCE [LARGE SCALE GENOMIC DNA]</scope>
</reference>
<evidence type="ECO:0000313" key="4">
    <source>
        <dbReference type="Proteomes" id="UP000314983"/>
    </source>
</evidence>
<dbReference type="Gene3D" id="2.40.50.40">
    <property type="match status" value="1"/>
</dbReference>
<dbReference type="OMA" id="TETWVIS"/>
<dbReference type="InterPro" id="IPR036048">
    <property type="entry name" value="Interleukin_8-like_sf"/>
</dbReference>
<dbReference type="GO" id="GO:0008009">
    <property type="term" value="F:chemokine activity"/>
    <property type="evidence" value="ECO:0007669"/>
    <property type="project" value="InterPro"/>
</dbReference>
<dbReference type="Pfam" id="PF00048">
    <property type="entry name" value="IL8"/>
    <property type="match status" value="1"/>
</dbReference>
<accession>A0A4W4GB92</accession>
<dbReference type="PRINTS" id="PR00437">
    <property type="entry name" value="SMALLCYTKCXC"/>
</dbReference>